<dbReference type="InterPro" id="IPR036291">
    <property type="entry name" value="NAD(P)-bd_dom_sf"/>
</dbReference>
<dbReference type="Pfam" id="PF01408">
    <property type="entry name" value="GFO_IDH_MocA"/>
    <property type="match status" value="1"/>
</dbReference>
<dbReference type="AlphaFoldDB" id="A0ABD5Y5Q0"/>
<evidence type="ECO:0000259" key="4">
    <source>
        <dbReference type="Pfam" id="PF22725"/>
    </source>
</evidence>
<keyword evidence="2 5" id="KW-0560">Oxidoreductase</keyword>
<dbReference type="EC" id="1.1.1.424" evidence="5"/>
<reference evidence="5 6" key="1">
    <citation type="journal article" date="2019" name="Int. J. Syst. Evol. Microbiol.">
        <title>The Global Catalogue of Microorganisms (GCM) 10K type strain sequencing project: providing services to taxonomists for standard genome sequencing and annotation.</title>
        <authorList>
            <consortium name="The Broad Institute Genomics Platform"/>
            <consortium name="The Broad Institute Genome Sequencing Center for Infectious Disease"/>
            <person name="Wu L."/>
            <person name="Ma J."/>
        </authorList>
    </citation>
    <scope>NUCLEOTIDE SEQUENCE [LARGE SCALE GENOMIC DNA]</scope>
    <source>
        <strain evidence="5 6">XZYJT29</strain>
    </source>
</reference>
<dbReference type="SUPFAM" id="SSF55347">
    <property type="entry name" value="Glyceraldehyde-3-phosphate dehydrogenase-like, C-terminal domain"/>
    <property type="match status" value="1"/>
</dbReference>
<dbReference type="PANTHER" id="PTHR22604">
    <property type="entry name" value="OXIDOREDUCTASES"/>
    <property type="match status" value="1"/>
</dbReference>
<keyword evidence="6" id="KW-1185">Reference proteome</keyword>
<sequence>MDLEVPTAFDERDWERPVDGGPLRFAVVGLGWFGPDVAIPAIAESDYCETTTVVSGDRAKAERVADEKDVEHALTYDDFADGEAADAYDAVYVVTPNALHLPHVETAADLGKHVLCEKPLEATADRARQCVEACDEAGVELMTAYRMQTTRSVRWVRDTVQDGAIGDPVQVRGAFGYNLIAAGEDTDQWRLDPDLAGGGPLMDLGIYPLNTARFVLDSDPVAVHASTVEGPPEFDGLEKYCAFTMEFPDGPVAQCDTGYEVAGTNYFEVGGTRGRIRVDRPFDVDGDRRITVEQEGEETAVDVDEPSEMVEEFDYFATGVLTDMEIGPDGEHGHFDVRTTEAVYESAETGERVDL</sequence>
<dbReference type="GO" id="GO:0016491">
    <property type="term" value="F:oxidoreductase activity"/>
    <property type="evidence" value="ECO:0007669"/>
    <property type="project" value="UniProtKB-KW"/>
</dbReference>
<dbReference type="InterPro" id="IPR000683">
    <property type="entry name" value="Gfo/Idh/MocA-like_OxRdtase_N"/>
</dbReference>
<dbReference type="PANTHER" id="PTHR22604:SF105">
    <property type="entry name" value="TRANS-1,2-DIHYDROBENZENE-1,2-DIOL DEHYDROGENASE"/>
    <property type="match status" value="1"/>
</dbReference>
<dbReference type="RefSeq" id="WP_274323735.1">
    <property type="nucleotide sequence ID" value="NZ_CP118158.1"/>
</dbReference>
<protein>
    <submittedName>
        <fullName evidence="5">D-xylose 1-dehydrogenase Gfo6</fullName>
        <ecNumber evidence="5">1.1.1.424</ecNumber>
    </submittedName>
</protein>
<evidence type="ECO:0000256" key="2">
    <source>
        <dbReference type="ARBA" id="ARBA00023002"/>
    </source>
</evidence>
<name>A0ABD5Y5Q0_9EURY</name>
<proteinExistence type="inferred from homology"/>
<comment type="similarity">
    <text evidence="1">Belongs to the Gfo/Idh/MocA family.</text>
</comment>
<evidence type="ECO:0000256" key="1">
    <source>
        <dbReference type="ARBA" id="ARBA00010928"/>
    </source>
</evidence>
<evidence type="ECO:0000259" key="3">
    <source>
        <dbReference type="Pfam" id="PF01408"/>
    </source>
</evidence>
<dbReference type="InterPro" id="IPR049838">
    <property type="entry name" value="XacA-like"/>
</dbReference>
<dbReference type="Gene3D" id="3.30.360.10">
    <property type="entry name" value="Dihydrodipicolinate Reductase, domain 2"/>
    <property type="match status" value="1"/>
</dbReference>
<dbReference type="InterPro" id="IPR055170">
    <property type="entry name" value="GFO_IDH_MocA-like_dom"/>
</dbReference>
<feature type="domain" description="GFO/IDH/MocA-like oxidoreductase" evidence="4">
    <location>
        <begin position="154"/>
        <end position="277"/>
    </location>
</feature>
<gene>
    <name evidence="5" type="primary">gfo6</name>
    <name evidence="5" type="ORF">ACFQMA_22950</name>
</gene>
<dbReference type="EMBL" id="JBHTAS010000001">
    <property type="protein sequence ID" value="MFC7142679.1"/>
    <property type="molecule type" value="Genomic_DNA"/>
</dbReference>
<dbReference type="GeneID" id="78823028"/>
<dbReference type="SUPFAM" id="SSF51735">
    <property type="entry name" value="NAD(P)-binding Rossmann-fold domains"/>
    <property type="match status" value="1"/>
</dbReference>
<evidence type="ECO:0000313" key="5">
    <source>
        <dbReference type="EMBL" id="MFC7142679.1"/>
    </source>
</evidence>
<feature type="domain" description="Gfo/Idh/MocA-like oxidoreductase N-terminal" evidence="3">
    <location>
        <begin position="23"/>
        <end position="144"/>
    </location>
</feature>
<comment type="caution">
    <text evidence="5">The sequence shown here is derived from an EMBL/GenBank/DDBJ whole genome shotgun (WGS) entry which is preliminary data.</text>
</comment>
<dbReference type="InterPro" id="IPR050984">
    <property type="entry name" value="Gfo/Idh/MocA_domain"/>
</dbReference>
<dbReference type="NCBIfam" id="NF041392">
    <property type="entry name" value="XylDh_Gfo6_Halo"/>
    <property type="match status" value="1"/>
</dbReference>
<accession>A0ABD5Y5Q0</accession>
<evidence type="ECO:0000313" key="6">
    <source>
        <dbReference type="Proteomes" id="UP001596432"/>
    </source>
</evidence>
<dbReference type="Pfam" id="PF22725">
    <property type="entry name" value="GFO_IDH_MocA_C3"/>
    <property type="match status" value="1"/>
</dbReference>
<dbReference type="Proteomes" id="UP001596432">
    <property type="component" value="Unassembled WGS sequence"/>
</dbReference>
<dbReference type="Gene3D" id="3.40.50.720">
    <property type="entry name" value="NAD(P)-binding Rossmann-like Domain"/>
    <property type="match status" value="1"/>
</dbReference>
<organism evidence="5 6">
    <name type="scientific">Halosimplex aquaticum</name>
    <dbReference type="NCBI Taxonomy" id="3026162"/>
    <lineage>
        <taxon>Archaea</taxon>
        <taxon>Methanobacteriati</taxon>
        <taxon>Methanobacteriota</taxon>
        <taxon>Stenosarchaea group</taxon>
        <taxon>Halobacteria</taxon>
        <taxon>Halobacteriales</taxon>
        <taxon>Haloarculaceae</taxon>
        <taxon>Halosimplex</taxon>
    </lineage>
</organism>